<keyword evidence="3 6" id="KW-0228">DNA excision</keyword>
<dbReference type="Gene3D" id="4.10.860.10">
    <property type="entry name" value="UVR domain"/>
    <property type="match status" value="1"/>
</dbReference>
<dbReference type="GO" id="GO:0003677">
    <property type="term" value="F:DNA binding"/>
    <property type="evidence" value="ECO:0007669"/>
    <property type="project" value="UniProtKB-UniRule"/>
</dbReference>
<dbReference type="SUPFAM" id="SSF47781">
    <property type="entry name" value="RuvA domain 2-like"/>
    <property type="match status" value="1"/>
</dbReference>
<dbReference type="HAMAP" id="MF_00203">
    <property type="entry name" value="UvrC"/>
    <property type="match status" value="1"/>
</dbReference>
<dbReference type="PANTHER" id="PTHR30562">
    <property type="entry name" value="UVRC/OXIDOREDUCTASE"/>
    <property type="match status" value="1"/>
</dbReference>
<evidence type="ECO:0000259" key="9">
    <source>
        <dbReference type="PROSITE" id="PS50165"/>
    </source>
</evidence>
<evidence type="ECO:0000313" key="10">
    <source>
        <dbReference type="EMBL" id="BBO22792.1"/>
    </source>
</evidence>
<dbReference type="GO" id="GO:0009432">
    <property type="term" value="P:SOS response"/>
    <property type="evidence" value="ECO:0007669"/>
    <property type="project" value="UniProtKB-UniRule"/>
</dbReference>
<evidence type="ECO:0000256" key="4">
    <source>
        <dbReference type="ARBA" id="ARBA00022881"/>
    </source>
</evidence>
<evidence type="ECO:0000256" key="1">
    <source>
        <dbReference type="ARBA" id="ARBA00022490"/>
    </source>
</evidence>
<dbReference type="InterPro" id="IPR036876">
    <property type="entry name" value="UVR_dom_sf"/>
</dbReference>
<dbReference type="PROSITE" id="PS50165">
    <property type="entry name" value="UVRC"/>
    <property type="match status" value="1"/>
</dbReference>
<dbReference type="Gene3D" id="1.10.150.20">
    <property type="entry name" value="5' to 3' exonuclease, C-terminal subdomain"/>
    <property type="match status" value="1"/>
</dbReference>
<dbReference type="NCBIfam" id="NF001824">
    <property type="entry name" value="PRK00558.1-5"/>
    <property type="match status" value="1"/>
</dbReference>
<dbReference type="InterPro" id="IPR035901">
    <property type="entry name" value="GIY-YIG_endonuc_sf"/>
</dbReference>
<dbReference type="Pfam" id="PF22920">
    <property type="entry name" value="UvrC_RNaseH"/>
    <property type="match status" value="1"/>
</dbReference>
<feature type="domain" description="UVR" evidence="7">
    <location>
        <begin position="213"/>
        <end position="248"/>
    </location>
</feature>
<keyword evidence="2 6" id="KW-0227">DNA damage</keyword>
<comment type="function">
    <text evidence="6">The UvrABC repair system catalyzes the recognition and processing of DNA lesions. UvrC both incises the 5' and 3' sides of the lesion. The N-terminal half is responsible for the 3' incision and the C-terminal half is responsible for the 5' incision.</text>
</comment>
<evidence type="ECO:0000313" key="11">
    <source>
        <dbReference type="Proteomes" id="UP000662873"/>
    </source>
</evidence>
<dbReference type="GO" id="GO:0009380">
    <property type="term" value="C:excinuclease repair complex"/>
    <property type="evidence" value="ECO:0007669"/>
    <property type="project" value="InterPro"/>
</dbReference>
<name>A0A809RSU8_9BACT</name>
<dbReference type="SMART" id="SM00465">
    <property type="entry name" value="GIYc"/>
    <property type="match status" value="1"/>
</dbReference>
<dbReference type="GO" id="GO:0009381">
    <property type="term" value="F:excinuclease ABC activity"/>
    <property type="evidence" value="ECO:0007669"/>
    <property type="project" value="UniProtKB-UniRule"/>
</dbReference>
<dbReference type="CDD" id="cd10434">
    <property type="entry name" value="GIY-YIG_UvrC_Cho"/>
    <property type="match status" value="1"/>
</dbReference>
<evidence type="ECO:0000256" key="2">
    <source>
        <dbReference type="ARBA" id="ARBA00022763"/>
    </source>
</evidence>
<dbReference type="Pfam" id="PF02151">
    <property type="entry name" value="UVR"/>
    <property type="match status" value="1"/>
</dbReference>
<dbReference type="Proteomes" id="UP000662873">
    <property type="component" value="Chromosome"/>
</dbReference>
<protein>
    <recommendedName>
        <fullName evidence="6">UvrABC system protein C</fullName>
        <shortName evidence="6">Protein UvrC</shortName>
    </recommendedName>
    <alternativeName>
        <fullName evidence="6">Excinuclease ABC subunit C</fullName>
    </alternativeName>
</protein>
<dbReference type="NCBIfam" id="TIGR00194">
    <property type="entry name" value="uvrC"/>
    <property type="match status" value="1"/>
</dbReference>
<dbReference type="InterPro" id="IPR038476">
    <property type="entry name" value="UvrC_RNase_H_dom_sf"/>
</dbReference>
<dbReference type="GO" id="GO:0006289">
    <property type="term" value="P:nucleotide-excision repair"/>
    <property type="evidence" value="ECO:0007669"/>
    <property type="project" value="UniProtKB-UniRule"/>
</dbReference>
<evidence type="ECO:0000256" key="6">
    <source>
        <dbReference type="HAMAP-Rule" id="MF_00203"/>
    </source>
</evidence>
<keyword evidence="1 6" id="KW-0963">Cytoplasm</keyword>
<accession>A0A809RSU8</accession>
<dbReference type="InterPro" id="IPR001943">
    <property type="entry name" value="UVR_dom"/>
</dbReference>
<keyword evidence="5 6" id="KW-0234">DNA repair</keyword>
<dbReference type="PROSITE" id="PS50164">
    <property type="entry name" value="GIY_YIG"/>
    <property type="match status" value="1"/>
</dbReference>
<dbReference type="FunFam" id="3.40.1440.10:FF:000001">
    <property type="entry name" value="UvrABC system protein C"/>
    <property type="match status" value="1"/>
</dbReference>
<dbReference type="SUPFAM" id="SSF82771">
    <property type="entry name" value="GIY-YIG endonuclease"/>
    <property type="match status" value="1"/>
</dbReference>
<dbReference type="GO" id="GO:0005737">
    <property type="term" value="C:cytoplasm"/>
    <property type="evidence" value="ECO:0007669"/>
    <property type="project" value="UniProtKB-SubCell"/>
</dbReference>
<dbReference type="Gene3D" id="3.40.1440.10">
    <property type="entry name" value="GIY-YIG endonuclease"/>
    <property type="match status" value="1"/>
</dbReference>
<dbReference type="Gene3D" id="3.30.420.340">
    <property type="entry name" value="UvrC, RNAse H endonuclease domain"/>
    <property type="match status" value="1"/>
</dbReference>
<dbReference type="Pfam" id="PF01541">
    <property type="entry name" value="GIY-YIG"/>
    <property type="match status" value="1"/>
</dbReference>
<organism evidence="10 11">
    <name type="scientific">Candidatus Nitrosymbiomonas proteolyticus</name>
    <dbReference type="NCBI Taxonomy" id="2608984"/>
    <lineage>
        <taxon>Bacteria</taxon>
        <taxon>Bacillati</taxon>
        <taxon>Armatimonadota</taxon>
        <taxon>Armatimonadota incertae sedis</taxon>
        <taxon>Candidatus Nitrosymbiomonas</taxon>
    </lineage>
</organism>
<sequence length="627" mass="70594">MSSVDLMSKTARESIEAKLKQLPACPGCYLFKDAEGEVLYVGKALALKNRVRSYFQSSTRHSNRIARMVSRVRDLEWIVVESELEALVLECNLIKRHRPPYNVRLRDDKSYPFITITHEKFPRVLFTRKLRKDGAKYFGPYTSAYTVRETLQTLHKLFPLIPCGKSWSGREEQRPCLYYHMKQCLAPCAGLSNSKEYAEVVQQVALFLSGKGDALIKRLRTQMEDAAEALKFEKAAALRDKLAAIESVLQRQSVLSSEPVDRDVIAVVKDDRGSAIQMLYVRGGKLIGQRQFLLDGSGDVPPNEVVQEFVKQYYATAPEVPREVLLPVEIEERKIVQQWLRNRKGGTVSIEVPQGGDRLRLVDLAAQNAQQALVAASQAAAQKEAWFEEAQSQLQDALELPGPPFRIEGYDISNVQGALPVGSMVVMEGGEPAKSEYRRFRIRYNPETPNDFAMMKEVLLRRFRAYAEGDPKFGKLPDLIVVDGGRGQLGAAMEARDEVGVTVPMVGLAKQLELLVVPLEERPSKESGPRYRDVELPLQSPGLVLVRRLRDEAHRFAQSFHRKLRDKNISRSALEEVPGVGPRRKRLLLRTFGSLEAIRRASAEEIAAVPTMTHRIALAIKDHLKEA</sequence>
<dbReference type="InterPro" id="IPR010994">
    <property type="entry name" value="RuvA_2-like"/>
</dbReference>
<evidence type="ECO:0000256" key="5">
    <source>
        <dbReference type="ARBA" id="ARBA00023204"/>
    </source>
</evidence>
<evidence type="ECO:0000259" key="7">
    <source>
        <dbReference type="PROSITE" id="PS50151"/>
    </source>
</evidence>
<comment type="subcellular location">
    <subcellularLocation>
        <location evidence="6">Cytoplasm</location>
    </subcellularLocation>
</comment>
<dbReference type="InterPro" id="IPR000305">
    <property type="entry name" value="GIY-YIG_endonuc"/>
</dbReference>
<gene>
    <name evidence="6" type="primary">uvrC</name>
    <name evidence="10" type="ORF">NPRO_03870</name>
</gene>
<dbReference type="EMBL" id="AP021858">
    <property type="protein sequence ID" value="BBO22792.1"/>
    <property type="molecule type" value="Genomic_DNA"/>
</dbReference>
<dbReference type="InterPro" id="IPR001162">
    <property type="entry name" value="UvrC_RNase_H_dom"/>
</dbReference>
<evidence type="ECO:0000256" key="3">
    <source>
        <dbReference type="ARBA" id="ARBA00022769"/>
    </source>
</evidence>
<evidence type="ECO:0000259" key="8">
    <source>
        <dbReference type="PROSITE" id="PS50164"/>
    </source>
</evidence>
<keyword evidence="4 6" id="KW-0267">Excision nuclease</keyword>
<dbReference type="Pfam" id="PF08459">
    <property type="entry name" value="UvrC_RNaseH_dom"/>
    <property type="match status" value="1"/>
</dbReference>
<dbReference type="PANTHER" id="PTHR30562:SF1">
    <property type="entry name" value="UVRABC SYSTEM PROTEIN C"/>
    <property type="match status" value="1"/>
</dbReference>
<dbReference type="InterPro" id="IPR050066">
    <property type="entry name" value="UvrABC_protein_C"/>
</dbReference>
<feature type="domain" description="UvrC family homology region profile" evidence="9">
    <location>
        <begin position="264"/>
        <end position="494"/>
    </location>
</feature>
<feature type="domain" description="GIY-YIG" evidence="8">
    <location>
        <begin position="24"/>
        <end position="103"/>
    </location>
</feature>
<comment type="subunit">
    <text evidence="6">Interacts with UvrB in an incision complex.</text>
</comment>
<dbReference type="AlphaFoldDB" id="A0A809RSU8"/>
<reference evidence="10" key="1">
    <citation type="journal article" name="DNA Res.">
        <title>The physiological potential of anammox bacteria as revealed by their core genome structure.</title>
        <authorList>
            <person name="Okubo T."/>
            <person name="Toyoda A."/>
            <person name="Fukuhara K."/>
            <person name="Uchiyama I."/>
            <person name="Harigaya Y."/>
            <person name="Kuroiwa M."/>
            <person name="Suzuki T."/>
            <person name="Murakami Y."/>
            <person name="Suwa Y."/>
            <person name="Takami H."/>
        </authorList>
    </citation>
    <scope>NUCLEOTIDE SEQUENCE</scope>
    <source>
        <strain evidence="10">317325-2</strain>
    </source>
</reference>
<proteinExistence type="inferred from homology"/>
<dbReference type="InterPro" id="IPR004791">
    <property type="entry name" value="UvrC"/>
</dbReference>
<dbReference type="InterPro" id="IPR047296">
    <property type="entry name" value="GIY-YIG_UvrC_Cho"/>
</dbReference>
<dbReference type="SUPFAM" id="SSF46600">
    <property type="entry name" value="C-terminal UvrC-binding domain of UvrB"/>
    <property type="match status" value="1"/>
</dbReference>
<dbReference type="PROSITE" id="PS50151">
    <property type="entry name" value="UVR"/>
    <property type="match status" value="1"/>
</dbReference>
<dbReference type="Pfam" id="PF14520">
    <property type="entry name" value="HHH_5"/>
    <property type="match status" value="1"/>
</dbReference>
<dbReference type="KEGG" id="npy:NPRO_03870"/>
<comment type="similarity">
    <text evidence="6">Belongs to the UvrC family.</text>
</comment>
<keyword evidence="6" id="KW-0742">SOS response</keyword>